<dbReference type="RefSeq" id="WP_109870951.1">
    <property type="nucleotide sequence ID" value="NZ_QGNA01000003.1"/>
</dbReference>
<feature type="chain" id="PRO_5016300673" description="FecR protein domain-containing protein" evidence="1">
    <location>
        <begin position="22"/>
        <end position="203"/>
    </location>
</feature>
<dbReference type="OrthoDB" id="6038785at2"/>
<keyword evidence="4" id="KW-1185">Reference proteome</keyword>
<comment type="caution">
    <text evidence="3">The sequence shown here is derived from an EMBL/GenBank/DDBJ whole genome shotgun (WGS) entry which is preliminary data.</text>
</comment>
<reference evidence="4" key="1">
    <citation type="submission" date="2018-05" db="EMBL/GenBank/DDBJ databases">
        <authorList>
            <person name="Du Z."/>
            <person name="Wang X."/>
        </authorList>
    </citation>
    <scope>NUCLEOTIDE SEQUENCE [LARGE SCALE GENOMIC DNA]</scope>
    <source>
        <strain evidence="4">CQN31</strain>
    </source>
</reference>
<evidence type="ECO:0000256" key="1">
    <source>
        <dbReference type="SAM" id="SignalP"/>
    </source>
</evidence>
<feature type="domain" description="FecR protein" evidence="2">
    <location>
        <begin position="59"/>
        <end position="159"/>
    </location>
</feature>
<accession>A0A317FDR1</accession>
<dbReference type="EMBL" id="QGNA01000003">
    <property type="protein sequence ID" value="PWS36157.1"/>
    <property type="molecule type" value="Genomic_DNA"/>
</dbReference>
<sequence>MLRRALLPLAAAAWLPLPALAARTRVGEVTQLDGSAVALFSGEPPRTLAPAAPIMIEDLLSTGPATRFACRLEGGQELRLGENASLRVDRAALRGARPGTAIRNFGGAVLMDLPPAETGARRGATTLTLPWAAIGVRGTRFFAGTLDGRNAVFVERGQVAVSAAGATAVLTEGEGVDVAEGGPPGPVTRWGAPRIARALALVT</sequence>
<dbReference type="Proteomes" id="UP000245765">
    <property type="component" value="Unassembled WGS sequence"/>
</dbReference>
<organism evidence="3 4">
    <name type="scientific">Falsiroseomonas bella</name>
    <dbReference type="NCBI Taxonomy" id="2184016"/>
    <lineage>
        <taxon>Bacteria</taxon>
        <taxon>Pseudomonadati</taxon>
        <taxon>Pseudomonadota</taxon>
        <taxon>Alphaproteobacteria</taxon>
        <taxon>Acetobacterales</taxon>
        <taxon>Roseomonadaceae</taxon>
        <taxon>Falsiroseomonas</taxon>
    </lineage>
</organism>
<keyword evidence="1" id="KW-0732">Signal</keyword>
<feature type="signal peptide" evidence="1">
    <location>
        <begin position="1"/>
        <end position="21"/>
    </location>
</feature>
<proteinExistence type="predicted"/>
<gene>
    <name evidence="3" type="ORF">DFH01_13205</name>
</gene>
<dbReference type="Pfam" id="PF04773">
    <property type="entry name" value="FecR"/>
    <property type="match status" value="1"/>
</dbReference>
<evidence type="ECO:0000259" key="2">
    <source>
        <dbReference type="Pfam" id="PF04773"/>
    </source>
</evidence>
<protein>
    <recommendedName>
        <fullName evidence="2">FecR protein domain-containing protein</fullName>
    </recommendedName>
</protein>
<evidence type="ECO:0000313" key="3">
    <source>
        <dbReference type="EMBL" id="PWS36157.1"/>
    </source>
</evidence>
<dbReference type="AlphaFoldDB" id="A0A317FDR1"/>
<dbReference type="InterPro" id="IPR006860">
    <property type="entry name" value="FecR"/>
</dbReference>
<evidence type="ECO:0000313" key="4">
    <source>
        <dbReference type="Proteomes" id="UP000245765"/>
    </source>
</evidence>
<name>A0A317FDR1_9PROT</name>